<dbReference type="EMBL" id="JPXY01000052">
    <property type="protein sequence ID" value="KGQ30195.1"/>
    <property type="molecule type" value="Genomic_DNA"/>
</dbReference>
<keyword evidence="2 4" id="KW-0472">Membrane</keyword>
<comment type="subcellular location">
    <subcellularLocation>
        <location evidence="4">Cell outer membrane</location>
        <topology evidence="4">Lipid-anchor</topology>
    </subcellularLocation>
</comment>
<dbReference type="Proteomes" id="UP000030418">
    <property type="component" value="Unassembled WGS sequence"/>
</dbReference>
<keyword evidence="3 4" id="KW-0998">Cell outer membrane</keyword>
<dbReference type="GO" id="GO:0030674">
    <property type="term" value="F:protein-macromolecule adaptor activity"/>
    <property type="evidence" value="ECO:0007669"/>
    <property type="project" value="TreeGrafter"/>
</dbReference>
<dbReference type="GO" id="GO:0043165">
    <property type="term" value="P:Gram-negative-bacterium-type cell outer membrane assembly"/>
    <property type="evidence" value="ECO:0007669"/>
    <property type="project" value="UniProtKB-UniRule"/>
</dbReference>
<dbReference type="Gene3D" id="3.30.1450.10">
    <property type="match status" value="1"/>
</dbReference>
<reference evidence="7 8" key="1">
    <citation type="submission" date="2014-08" db="EMBL/GenBank/DDBJ databases">
        <title>Chaperone-usher fimbriae in a diverse selection of Gallibacterium genomes.</title>
        <authorList>
            <person name="Kudirkiene E."/>
            <person name="Bager R.J."/>
            <person name="Johnson T.J."/>
            <person name="Bojesen A.M."/>
        </authorList>
    </citation>
    <scope>NUCLEOTIDE SEQUENCE [LARGE SCALE GENOMIC DNA]</scope>
    <source>
        <strain evidence="7 8">CCM5976</strain>
    </source>
</reference>
<dbReference type="PROSITE" id="PS51257">
    <property type="entry name" value="PROKAR_LIPOPROTEIN"/>
    <property type="match status" value="1"/>
</dbReference>
<dbReference type="RefSeq" id="WP_039136855.1">
    <property type="nucleotide sequence ID" value="NZ_JPXY01000052.1"/>
</dbReference>
<sequence length="139" mass="15989">MKLKIVLLSSLFALGITACSTPLEKLVYRIDVPQGNYIDAALVQKLQKGMTEEQVQYLLGTPLLVDPFNRANWIYVQRIQKGYETPVEKKLIVHFNPQRTVESFNYSPDLQPVEVEKVEVGQSQTGAETSEKSWWQFWK</sequence>
<comment type="caution">
    <text evidence="7">The sequence shown here is derived from an EMBL/GenBank/DDBJ whole genome shotgun (WGS) entry which is preliminary data.</text>
</comment>
<evidence type="ECO:0000313" key="7">
    <source>
        <dbReference type="EMBL" id="KGQ30195.1"/>
    </source>
</evidence>
<feature type="domain" description="Outer membrane protein assembly factor BamE" evidence="6">
    <location>
        <begin position="35"/>
        <end position="103"/>
    </location>
</feature>
<organism evidence="7 8">
    <name type="scientific">Gallibacterium genomosp. 2</name>
    <dbReference type="NCBI Taxonomy" id="155517"/>
    <lineage>
        <taxon>Bacteria</taxon>
        <taxon>Pseudomonadati</taxon>
        <taxon>Pseudomonadota</taxon>
        <taxon>Gammaproteobacteria</taxon>
        <taxon>Pasteurellales</taxon>
        <taxon>Pasteurellaceae</taxon>
        <taxon>Gallibacterium</taxon>
    </lineage>
</organism>
<dbReference type="InterPro" id="IPR037873">
    <property type="entry name" value="BamE-like"/>
</dbReference>
<evidence type="ECO:0000256" key="4">
    <source>
        <dbReference type="HAMAP-Rule" id="MF_00925"/>
    </source>
</evidence>
<evidence type="ECO:0000313" key="8">
    <source>
        <dbReference type="Proteomes" id="UP000030418"/>
    </source>
</evidence>
<dbReference type="InterPro" id="IPR026592">
    <property type="entry name" value="BamE"/>
</dbReference>
<accession>A0A0A2XHU5</accession>
<evidence type="ECO:0000259" key="6">
    <source>
        <dbReference type="Pfam" id="PF04355"/>
    </source>
</evidence>
<gene>
    <name evidence="4" type="primary">bamE</name>
    <name evidence="7" type="ORF">P375_10830</name>
</gene>
<dbReference type="HAMAP" id="MF_00925">
    <property type="entry name" value="OM_assembly_BamE"/>
    <property type="match status" value="1"/>
</dbReference>
<dbReference type="InterPro" id="IPR007450">
    <property type="entry name" value="BamE_dom"/>
</dbReference>
<evidence type="ECO:0000256" key="5">
    <source>
        <dbReference type="SAM" id="SignalP"/>
    </source>
</evidence>
<dbReference type="Pfam" id="PF04355">
    <property type="entry name" value="BamE"/>
    <property type="match status" value="1"/>
</dbReference>
<comment type="function">
    <text evidence="4">Part of the outer membrane protein assembly complex, which is involved in assembly and insertion of beta-barrel proteins into the outer membrane.</text>
</comment>
<proteinExistence type="inferred from homology"/>
<keyword evidence="1 4" id="KW-0732">Signal</keyword>
<comment type="subunit">
    <text evidence="4">Part of the Bam complex.</text>
</comment>
<evidence type="ECO:0000256" key="3">
    <source>
        <dbReference type="ARBA" id="ARBA00023237"/>
    </source>
</evidence>
<dbReference type="PANTHER" id="PTHR37482:SF1">
    <property type="entry name" value="OUTER MEMBRANE PROTEIN ASSEMBLY FACTOR BAME"/>
    <property type="match status" value="1"/>
</dbReference>
<evidence type="ECO:0000256" key="1">
    <source>
        <dbReference type="ARBA" id="ARBA00022729"/>
    </source>
</evidence>
<comment type="similarity">
    <text evidence="4">Belongs to the BamE family.</text>
</comment>
<dbReference type="GO" id="GO:1990063">
    <property type="term" value="C:Bam protein complex"/>
    <property type="evidence" value="ECO:0007669"/>
    <property type="project" value="TreeGrafter"/>
</dbReference>
<keyword evidence="4" id="KW-0564">Palmitate</keyword>
<keyword evidence="8" id="KW-1185">Reference proteome</keyword>
<dbReference type="AlphaFoldDB" id="A0A0A2XHU5"/>
<keyword evidence="4" id="KW-0449">Lipoprotein</keyword>
<dbReference type="PANTHER" id="PTHR37482">
    <property type="entry name" value="OUTER MEMBRANE PROTEIN ASSEMBLY FACTOR BAME"/>
    <property type="match status" value="1"/>
</dbReference>
<feature type="signal peptide" evidence="5">
    <location>
        <begin position="1"/>
        <end position="18"/>
    </location>
</feature>
<dbReference type="GO" id="GO:0051205">
    <property type="term" value="P:protein insertion into membrane"/>
    <property type="evidence" value="ECO:0007669"/>
    <property type="project" value="UniProtKB-UniRule"/>
</dbReference>
<name>A0A0A2XHU5_9PAST</name>
<protein>
    <recommendedName>
        <fullName evidence="4">Outer membrane protein assembly factor BamE</fullName>
    </recommendedName>
</protein>
<evidence type="ECO:0000256" key="2">
    <source>
        <dbReference type="ARBA" id="ARBA00023136"/>
    </source>
</evidence>
<feature type="chain" id="PRO_5008983943" description="Outer membrane protein assembly factor BamE" evidence="5">
    <location>
        <begin position="19"/>
        <end position="139"/>
    </location>
</feature>